<comment type="caution">
    <text evidence="1">The sequence shown here is derived from an EMBL/GenBank/DDBJ whole genome shotgun (WGS) entry which is preliminary data.</text>
</comment>
<protein>
    <submittedName>
        <fullName evidence="1">Uncharacterized protein</fullName>
    </submittedName>
</protein>
<proteinExistence type="predicted"/>
<dbReference type="EMBL" id="JAUSSW010000010">
    <property type="protein sequence ID" value="MDQ0103696.1"/>
    <property type="molecule type" value="Genomic_DNA"/>
</dbReference>
<keyword evidence="2" id="KW-1185">Reference proteome</keyword>
<evidence type="ECO:0000313" key="1">
    <source>
        <dbReference type="EMBL" id="MDQ0103696.1"/>
    </source>
</evidence>
<accession>A0ABT9TPV3</accession>
<name>A0ABT9TPV3_PAENI</name>
<organism evidence="1 2">
    <name type="scientific">Paenarthrobacter nicotinovorans</name>
    <name type="common">Arthrobacter nicotinovorans</name>
    <dbReference type="NCBI Taxonomy" id="29320"/>
    <lineage>
        <taxon>Bacteria</taxon>
        <taxon>Bacillati</taxon>
        <taxon>Actinomycetota</taxon>
        <taxon>Actinomycetes</taxon>
        <taxon>Micrococcales</taxon>
        <taxon>Micrococcaceae</taxon>
        <taxon>Paenarthrobacter</taxon>
    </lineage>
</organism>
<dbReference type="Proteomes" id="UP001244563">
    <property type="component" value="Unassembled WGS sequence"/>
</dbReference>
<sequence length="86" mass="9671">MKTYKNHKCPRQHRSSRTFMACAIPRHLWIRGKGNVALIAWCDQPSISLWTDLSDAEASKQFIDATGCGRRCTGRHEIILCQGVAA</sequence>
<gene>
    <name evidence="1" type="ORF">J2T10_003361</name>
</gene>
<evidence type="ECO:0000313" key="2">
    <source>
        <dbReference type="Proteomes" id="UP001244563"/>
    </source>
</evidence>
<reference evidence="1 2" key="1">
    <citation type="submission" date="2023-07" db="EMBL/GenBank/DDBJ databases">
        <title>Sorghum-associated microbial communities from plants grown in Nebraska, USA.</title>
        <authorList>
            <person name="Schachtman D."/>
        </authorList>
    </citation>
    <scope>NUCLEOTIDE SEQUENCE [LARGE SCALE GENOMIC DNA]</scope>
    <source>
        <strain evidence="1 2">CC523</strain>
    </source>
</reference>